<dbReference type="Pfam" id="PF13649">
    <property type="entry name" value="Methyltransf_25"/>
    <property type="match status" value="1"/>
</dbReference>
<accession>A0ABU1WC53</accession>
<name>A0ABU1WC53_9GAMM</name>
<gene>
    <name evidence="3" type="ORF">J2X06_002430</name>
</gene>
<evidence type="ECO:0000259" key="2">
    <source>
        <dbReference type="Pfam" id="PF13649"/>
    </source>
</evidence>
<evidence type="ECO:0000256" key="1">
    <source>
        <dbReference type="ARBA" id="ARBA00022679"/>
    </source>
</evidence>
<dbReference type="RefSeq" id="WP_310062748.1">
    <property type="nucleotide sequence ID" value="NZ_JAVDVY010000002.1"/>
</dbReference>
<proteinExistence type="predicted"/>
<dbReference type="CDD" id="cd02440">
    <property type="entry name" value="AdoMet_MTases"/>
    <property type="match status" value="1"/>
</dbReference>
<feature type="domain" description="Methyltransferase" evidence="2">
    <location>
        <begin position="78"/>
        <end position="169"/>
    </location>
</feature>
<keyword evidence="3" id="KW-0489">Methyltransferase</keyword>
<dbReference type="InterPro" id="IPR041698">
    <property type="entry name" value="Methyltransf_25"/>
</dbReference>
<dbReference type="PANTHER" id="PTHR43861">
    <property type="entry name" value="TRANS-ACONITATE 2-METHYLTRANSFERASE-RELATED"/>
    <property type="match status" value="1"/>
</dbReference>
<reference evidence="3 4" key="1">
    <citation type="submission" date="2023-07" db="EMBL/GenBank/DDBJ databases">
        <title>Sorghum-associated microbial communities from plants grown in Nebraska, USA.</title>
        <authorList>
            <person name="Schachtman D."/>
        </authorList>
    </citation>
    <scope>NUCLEOTIDE SEQUENCE [LARGE SCALE GENOMIC DNA]</scope>
    <source>
        <strain evidence="3 4">BE198</strain>
    </source>
</reference>
<evidence type="ECO:0000313" key="3">
    <source>
        <dbReference type="EMBL" id="MDR7135221.1"/>
    </source>
</evidence>
<dbReference type="Gene3D" id="3.40.50.150">
    <property type="entry name" value="Vaccinia Virus protein VP39"/>
    <property type="match status" value="1"/>
</dbReference>
<dbReference type="SUPFAM" id="SSF53335">
    <property type="entry name" value="S-adenosyl-L-methionine-dependent methyltransferases"/>
    <property type="match status" value="1"/>
</dbReference>
<sequence length="286" mass="31893">MDYSLGCQLSVAEWAQLNRIGALPGSELRKYIGPFPPAELMQNTTGLTSEVDFAAHGADFWVALSEAAPKPLQDYSSVLDFGCGCGRLARMFKGHTGRIVGCDIDRRHVEWCSAALDYMEAKLSTVVPPIPFDAGEFELIISISIFTHLTERSQDQFLEALATVCRPDGVLLLTVHGARALTRAVNEPRIRAMIEVDEGRFQAARERFAQGQHAFILQHGHLTTLGEDGVLAEGKAVSEPFEYGITFVPEDYVRTHWSKWFEIVDYREGALHDFQDIVVLKPRQRA</sequence>
<dbReference type="Proteomes" id="UP001251524">
    <property type="component" value="Unassembled WGS sequence"/>
</dbReference>
<organism evidence="3 4">
    <name type="scientific">Lysobacter niastensis</name>
    <dbReference type="NCBI Taxonomy" id="380629"/>
    <lineage>
        <taxon>Bacteria</taxon>
        <taxon>Pseudomonadati</taxon>
        <taxon>Pseudomonadota</taxon>
        <taxon>Gammaproteobacteria</taxon>
        <taxon>Lysobacterales</taxon>
        <taxon>Lysobacteraceae</taxon>
        <taxon>Lysobacter</taxon>
    </lineage>
</organism>
<keyword evidence="1" id="KW-0808">Transferase</keyword>
<protein>
    <submittedName>
        <fullName evidence="3">SAM-dependent methyltransferase</fullName>
    </submittedName>
</protein>
<dbReference type="InterPro" id="IPR029063">
    <property type="entry name" value="SAM-dependent_MTases_sf"/>
</dbReference>
<dbReference type="EMBL" id="JAVDVY010000002">
    <property type="protein sequence ID" value="MDR7135221.1"/>
    <property type="molecule type" value="Genomic_DNA"/>
</dbReference>
<keyword evidence="4" id="KW-1185">Reference proteome</keyword>
<evidence type="ECO:0000313" key="4">
    <source>
        <dbReference type="Proteomes" id="UP001251524"/>
    </source>
</evidence>
<dbReference type="GO" id="GO:0008168">
    <property type="term" value="F:methyltransferase activity"/>
    <property type="evidence" value="ECO:0007669"/>
    <property type="project" value="UniProtKB-KW"/>
</dbReference>
<comment type="caution">
    <text evidence="3">The sequence shown here is derived from an EMBL/GenBank/DDBJ whole genome shotgun (WGS) entry which is preliminary data.</text>
</comment>
<dbReference type="GO" id="GO:0032259">
    <property type="term" value="P:methylation"/>
    <property type="evidence" value="ECO:0007669"/>
    <property type="project" value="UniProtKB-KW"/>
</dbReference>